<protein>
    <submittedName>
        <fullName evidence="1">Dynein heavy chain 8, axonemal</fullName>
    </submittedName>
</protein>
<comment type="caution">
    <text evidence="1">The sequence shown here is derived from an EMBL/GenBank/DDBJ whole genome shotgun (WGS) entry which is preliminary data.</text>
</comment>
<evidence type="ECO:0000313" key="2">
    <source>
        <dbReference type="Proteomes" id="UP000827872"/>
    </source>
</evidence>
<gene>
    <name evidence="1" type="primary">DNAH8_4</name>
    <name evidence="1" type="ORF">K3G42_021305</name>
</gene>
<organism evidence="1 2">
    <name type="scientific">Sphaerodactylus townsendi</name>
    <dbReference type="NCBI Taxonomy" id="933632"/>
    <lineage>
        <taxon>Eukaryota</taxon>
        <taxon>Metazoa</taxon>
        <taxon>Chordata</taxon>
        <taxon>Craniata</taxon>
        <taxon>Vertebrata</taxon>
        <taxon>Euteleostomi</taxon>
        <taxon>Lepidosauria</taxon>
        <taxon>Squamata</taxon>
        <taxon>Bifurcata</taxon>
        <taxon>Gekkota</taxon>
        <taxon>Sphaerodactylidae</taxon>
        <taxon>Sphaerodactylus</taxon>
    </lineage>
</organism>
<dbReference type="Proteomes" id="UP000827872">
    <property type="component" value="Linkage Group LG01"/>
</dbReference>
<sequence length="383" mass="42573">MDEAEAPDNKEPDTAESPASQDNGPEPDEPPETALDEPPETTLDEPPETAPDEPPETEDAQQSQDPSTEVEQGAFPPEVTAPLDEETAGGPEHSRFKPSPRTAVETSARRASKFRRSTSGVQSLQETLKEKQARFKEAREGRKMKINSAYKYIFEVLADQLVLDITTVEELILDGPTLEACESFFAKGGSRTLKFLYQEGEAPGIECGRAIPGVLKGTKMMKLYIDESQDKFKGLCLFFVRARNDIAVNVKSMHEDTYFSVLDGSEGLLLGIKNIITNVFLPAILATSNWGALNQTKQGECEKQSFTETLNRYLSFLDGARVSIEGTVQLRKIDYIDFAKLQSFEEVTAAAANPDTLHQLEDVLMIWYKQIEQVRFLSICCDE</sequence>
<reference evidence="1" key="1">
    <citation type="submission" date="2021-08" db="EMBL/GenBank/DDBJ databases">
        <title>The first chromosome-level gecko genome reveals the dynamic sex chromosomes of Neotropical dwarf geckos (Sphaerodactylidae: Sphaerodactylus).</title>
        <authorList>
            <person name="Pinto B.J."/>
            <person name="Keating S.E."/>
            <person name="Gamble T."/>
        </authorList>
    </citation>
    <scope>NUCLEOTIDE SEQUENCE</scope>
    <source>
        <strain evidence="1">TG3544</strain>
    </source>
</reference>
<name>A0ACB8GB29_9SAUR</name>
<proteinExistence type="predicted"/>
<evidence type="ECO:0000313" key="1">
    <source>
        <dbReference type="EMBL" id="KAH8016662.1"/>
    </source>
</evidence>
<dbReference type="EMBL" id="CM037614">
    <property type="protein sequence ID" value="KAH8016662.1"/>
    <property type="molecule type" value="Genomic_DNA"/>
</dbReference>
<keyword evidence="2" id="KW-1185">Reference proteome</keyword>
<accession>A0ACB8GB29</accession>